<gene>
    <name evidence="13" type="primary">asic1_1</name>
    <name evidence="13" type="ORF">E2C01_017634</name>
</gene>
<dbReference type="AlphaFoldDB" id="A0A5B7DSH3"/>
<keyword evidence="7" id="KW-0915">Sodium</keyword>
<dbReference type="OrthoDB" id="10064773at2759"/>
<comment type="subcellular location">
    <subcellularLocation>
        <location evidence="1">Membrane</location>
        <topology evidence="1">Multi-pass membrane protein</topology>
    </subcellularLocation>
</comment>
<dbReference type="PANTHER" id="PTHR11690">
    <property type="entry name" value="AMILORIDE-SENSITIVE SODIUM CHANNEL-RELATED"/>
    <property type="match status" value="1"/>
</dbReference>
<organism evidence="13 14">
    <name type="scientific">Portunus trituberculatus</name>
    <name type="common">Swimming crab</name>
    <name type="synonym">Neptunus trituberculatus</name>
    <dbReference type="NCBI Taxonomy" id="210409"/>
    <lineage>
        <taxon>Eukaryota</taxon>
        <taxon>Metazoa</taxon>
        <taxon>Ecdysozoa</taxon>
        <taxon>Arthropoda</taxon>
        <taxon>Crustacea</taxon>
        <taxon>Multicrustacea</taxon>
        <taxon>Malacostraca</taxon>
        <taxon>Eumalacostraca</taxon>
        <taxon>Eucarida</taxon>
        <taxon>Decapoda</taxon>
        <taxon>Pleocyemata</taxon>
        <taxon>Brachyura</taxon>
        <taxon>Eubrachyura</taxon>
        <taxon>Portunoidea</taxon>
        <taxon>Portunidae</taxon>
        <taxon>Portuninae</taxon>
        <taxon>Portunus</taxon>
    </lineage>
</organism>
<evidence type="ECO:0000256" key="10">
    <source>
        <dbReference type="ARBA" id="ARBA00023201"/>
    </source>
</evidence>
<evidence type="ECO:0000256" key="6">
    <source>
        <dbReference type="ARBA" id="ARBA00022989"/>
    </source>
</evidence>
<dbReference type="GO" id="GO:0005886">
    <property type="term" value="C:plasma membrane"/>
    <property type="evidence" value="ECO:0007669"/>
    <property type="project" value="TreeGrafter"/>
</dbReference>
<dbReference type="PRINTS" id="PR01078">
    <property type="entry name" value="AMINACHANNEL"/>
</dbReference>
<dbReference type="Proteomes" id="UP000324222">
    <property type="component" value="Unassembled WGS sequence"/>
</dbReference>
<dbReference type="GO" id="GO:0015280">
    <property type="term" value="F:ligand-gated sodium channel activity"/>
    <property type="evidence" value="ECO:0007669"/>
    <property type="project" value="TreeGrafter"/>
</dbReference>
<keyword evidence="10 12" id="KW-0739">Sodium transport</keyword>
<evidence type="ECO:0000313" key="14">
    <source>
        <dbReference type="Proteomes" id="UP000324222"/>
    </source>
</evidence>
<evidence type="ECO:0000313" key="13">
    <source>
        <dbReference type="EMBL" id="MPC24551.1"/>
    </source>
</evidence>
<proteinExistence type="inferred from homology"/>
<dbReference type="PANTHER" id="PTHR11690:SF248">
    <property type="entry name" value="PICKPOCKET 17, ISOFORM A"/>
    <property type="match status" value="1"/>
</dbReference>
<keyword evidence="3 12" id="KW-0813">Transport</keyword>
<keyword evidence="11 12" id="KW-0407">Ion channel</keyword>
<evidence type="ECO:0000256" key="3">
    <source>
        <dbReference type="ARBA" id="ARBA00022448"/>
    </source>
</evidence>
<keyword evidence="9" id="KW-0472">Membrane</keyword>
<accession>A0A5B7DSH3</accession>
<evidence type="ECO:0000256" key="11">
    <source>
        <dbReference type="ARBA" id="ARBA00023303"/>
    </source>
</evidence>
<reference evidence="13 14" key="1">
    <citation type="submission" date="2019-05" db="EMBL/GenBank/DDBJ databases">
        <title>Another draft genome of Portunus trituberculatus and its Hox gene families provides insights of decapod evolution.</title>
        <authorList>
            <person name="Jeong J.-H."/>
            <person name="Song I."/>
            <person name="Kim S."/>
            <person name="Choi T."/>
            <person name="Kim D."/>
            <person name="Ryu S."/>
            <person name="Kim W."/>
        </authorList>
    </citation>
    <scope>NUCLEOTIDE SEQUENCE [LARGE SCALE GENOMIC DNA]</scope>
    <source>
        <tissue evidence="13">Muscle</tissue>
    </source>
</reference>
<sequence length="153" mass="16922">MEMVQYAYLKGKLQCNCPPACKETVFNPQVTVSKGNQKFFTILQNLKKTVVDDSLCNNYGNNSDPVRLHFYMNSLAYEKIEESPAFTWNTLVCNVGGNLGLFLGMSIVTLVELLEFLIDLLFGCCNCRRNDTMHRGGGGGGGNSPVIGQDGFY</sequence>
<dbReference type="Pfam" id="PF00858">
    <property type="entry name" value="ASC"/>
    <property type="match status" value="1"/>
</dbReference>
<keyword evidence="6" id="KW-1133">Transmembrane helix</keyword>
<evidence type="ECO:0000256" key="4">
    <source>
        <dbReference type="ARBA" id="ARBA00022461"/>
    </source>
</evidence>
<dbReference type="Gene3D" id="1.10.287.770">
    <property type="entry name" value="YojJ-like"/>
    <property type="match status" value="1"/>
</dbReference>
<protein>
    <submittedName>
        <fullName evidence="13">Acid-sensing ion channel 1</fullName>
    </submittedName>
</protein>
<keyword evidence="4 12" id="KW-0894">Sodium channel</keyword>
<dbReference type="EMBL" id="VSRR010001343">
    <property type="protein sequence ID" value="MPC24551.1"/>
    <property type="molecule type" value="Genomic_DNA"/>
</dbReference>
<keyword evidence="5 12" id="KW-0812">Transmembrane</keyword>
<comment type="caution">
    <text evidence="13">The sequence shown here is derived from an EMBL/GenBank/DDBJ whole genome shotgun (WGS) entry which is preliminary data.</text>
</comment>
<keyword evidence="8 12" id="KW-0406">Ion transport</keyword>
<evidence type="ECO:0000256" key="9">
    <source>
        <dbReference type="ARBA" id="ARBA00023136"/>
    </source>
</evidence>
<dbReference type="InterPro" id="IPR001873">
    <property type="entry name" value="ENaC"/>
</dbReference>
<evidence type="ECO:0000256" key="5">
    <source>
        <dbReference type="ARBA" id="ARBA00022692"/>
    </source>
</evidence>
<keyword evidence="14" id="KW-1185">Reference proteome</keyword>
<evidence type="ECO:0000256" key="7">
    <source>
        <dbReference type="ARBA" id="ARBA00023053"/>
    </source>
</evidence>
<evidence type="ECO:0000256" key="8">
    <source>
        <dbReference type="ARBA" id="ARBA00023065"/>
    </source>
</evidence>
<evidence type="ECO:0000256" key="2">
    <source>
        <dbReference type="ARBA" id="ARBA00007193"/>
    </source>
</evidence>
<evidence type="ECO:0000256" key="1">
    <source>
        <dbReference type="ARBA" id="ARBA00004141"/>
    </source>
</evidence>
<name>A0A5B7DSH3_PORTR</name>
<comment type="similarity">
    <text evidence="2 12">Belongs to the amiloride-sensitive sodium channel (TC 1.A.6) family.</text>
</comment>
<evidence type="ECO:0000256" key="12">
    <source>
        <dbReference type="RuleBase" id="RU000679"/>
    </source>
</evidence>